<evidence type="ECO:0000259" key="16">
    <source>
        <dbReference type="Pfam" id="PF07687"/>
    </source>
</evidence>
<comment type="cofactor">
    <cofactor evidence="3">
        <name>Co(2+)</name>
        <dbReference type="ChEBI" id="CHEBI:48828"/>
    </cofactor>
</comment>
<dbReference type="InterPro" id="IPR036264">
    <property type="entry name" value="Bact_exopeptidase_dim_dom"/>
</dbReference>
<dbReference type="FunFam" id="1.10.3210.10:FF:000011">
    <property type="entry name" value="HD domain-containing protein 2"/>
    <property type="match status" value="1"/>
</dbReference>
<comment type="function">
    <text evidence="6">Catalyzes the dephosphorylation of the nucleoside 5'-monophosphates deoxyadenosine monophosphate (dAMP), deoxycytidine monophosphate (dCMP), deoxyguanosine monophosphate (dGMP) and deoxythymidine monophosphate (dTMP).</text>
</comment>
<dbReference type="SUPFAM" id="SSF55031">
    <property type="entry name" value="Bacterial exopeptidase dimerisation domain"/>
    <property type="match status" value="1"/>
</dbReference>
<comment type="similarity">
    <text evidence="7">Belongs to the peptidase M20A family.</text>
</comment>
<dbReference type="InterPro" id="IPR050072">
    <property type="entry name" value="Peptidase_M20A"/>
</dbReference>
<dbReference type="PANTHER" id="PTHR43808">
    <property type="entry name" value="ACETYLORNITHINE DEACETYLASE"/>
    <property type="match status" value="1"/>
</dbReference>
<dbReference type="GO" id="GO:0009159">
    <property type="term" value="P:deoxyribonucleoside monophosphate catabolic process"/>
    <property type="evidence" value="ECO:0007669"/>
    <property type="project" value="UniProtKB-ARBA"/>
</dbReference>
<dbReference type="OrthoDB" id="3064516at2759"/>
<evidence type="ECO:0000313" key="18">
    <source>
        <dbReference type="EMBL" id="KAF2964054.1"/>
    </source>
</evidence>
<sequence>MAAKTDSQEVVELLKTLMNIESTSEKELEIGQYLEKYIQSRGFTAERIPIVPGSTRHNVYAYLGQERKARLLVTAHMDTVPPHIPFSIDGDIIRGRGACDDLGPMVAQIFAVEELRAEGKLKEGDVSFLWVVGEEKGGPGMIAANDMNLTWEAGLFAEPTEGKVAKGHKGNLVFEIVAHGKACHSGYPHLGKSATLLLFDALNDLRAVEWPVSDLLGPSTLNIGKIEGGAGYNILAAEAKALCSIRVSKDIEGIKKAVQEAIDKHPDVDVDFKFQYTEMLLQWEFEGFEAEPMAYGTDIPRLRGDHKKVLYGPGSIRVAHGTDEYIRISEIMESIEKNKRLVMSSGASNSDGNGFADPGIVTTPPVTEPWSVEKVLATMTPTPPAEGTESPVPYFHILERLKTTKREGWRRFGIHRGESISDHMYRMSLMTMLCPPSLAPKLDLFKCMKMCLIHDMAESIVGDITPVDGVAKPEKSRREAETMDYISKNLLGKVYGGLAGAEIREIWQEYEDSKTLDSHFVHDLDKMELLTQMVEYEKRANKALDLGEFAYVATKIVLPETKKWAEDVLKERDEFWGTKAHVHGEAGVDGGVKATKVEMQAAYYDRDDGSAT</sequence>
<feature type="domain" description="HD" evidence="17">
    <location>
        <begin position="399"/>
        <end position="557"/>
    </location>
</feature>
<comment type="subunit">
    <text evidence="9">Homodimer.</text>
</comment>
<evidence type="ECO:0000256" key="9">
    <source>
        <dbReference type="ARBA" id="ARBA00011738"/>
    </source>
</evidence>
<evidence type="ECO:0000256" key="8">
    <source>
        <dbReference type="ARBA" id="ARBA00009999"/>
    </source>
</evidence>
<dbReference type="EC" id="3.1.3.89" evidence="10"/>
<evidence type="ECO:0000256" key="5">
    <source>
        <dbReference type="ARBA" id="ARBA00001947"/>
    </source>
</evidence>
<evidence type="ECO:0000256" key="13">
    <source>
        <dbReference type="ARBA" id="ARBA00022833"/>
    </source>
</evidence>
<comment type="caution">
    <text evidence="18">The sequence shown here is derived from an EMBL/GenBank/DDBJ whole genome shotgun (WGS) entry which is preliminary data.</text>
</comment>
<evidence type="ECO:0000256" key="4">
    <source>
        <dbReference type="ARBA" id="ARBA00001946"/>
    </source>
</evidence>
<comment type="cofactor">
    <cofactor evidence="5">
        <name>Zn(2+)</name>
        <dbReference type="ChEBI" id="CHEBI:29105"/>
    </cofactor>
</comment>
<comment type="catalytic activity">
    <reaction evidence="1">
        <text>a 2'-deoxyribonucleoside 5'-phosphate + H2O = a 2'-deoxyribonucleoside + phosphate</text>
        <dbReference type="Rhea" id="RHEA:36167"/>
        <dbReference type="ChEBI" id="CHEBI:15377"/>
        <dbReference type="ChEBI" id="CHEBI:18274"/>
        <dbReference type="ChEBI" id="CHEBI:43474"/>
        <dbReference type="ChEBI" id="CHEBI:65317"/>
        <dbReference type="EC" id="3.1.3.89"/>
    </reaction>
</comment>
<comment type="cofactor">
    <cofactor evidence="2">
        <name>Mn(2+)</name>
        <dbReference type="ChEBI" id="CHEBI:29035"/>
    </cofactor>
</comment>
<evidence type="ECO:0000313" key="19">
    <source>
        <dbReference type="Proteomes" id="UP000481858"/>
    </source>
</evidence>
<evidence type="ECO:0000259" key="17">
    <source>
        <dbReference type="Pfam" id="PF13023"/>
    </source>
</evidence>
<evidence type="ECO:0000256" key="10">
    <source>
        <dbReference type="ARBA" id="ARBA00012964"/>
    </source>
</evidence>
<keyword evidence="13" id="KW-0862">Zinc</keyword>
<feature type="domain" description="Peptidase M20 dimerisation" evidence="16">
    <location>
        <begin position="167"/>
        <end position="266"/>
    </location>
</feature>
<comment type="similarity">
    <text evidence="8">Belongs to the HDDC2 family.</text>
</comment>
<dbReference type="Pfam" id="PF07687">
    <property type="entry name" value="M20_dimer"/>
    <property type="match status" value="1"/>
</dbReference>
<dbReference type="PANTHER" id="PTHR43808:SF14">
    <property type="entry name" value="PUTATIVE-RELATED"/>
    <property type="match status" value="1"/>
</dbReference>
<dbReference type="Proteomes" id="UP000481858">
    <property type="component" value="Unassembled WGS sequence"/>
</dbReference>
<dbReference type="Pfam" id="PF13023">
    <property type="entry name" value="HD_3"/>
    <property type="match status" value="1"/>
</dbReference>
<dbReference type="PROSITE" id="PS00758">
    <property type="entry name" value="ARGE_DAPE_CPG2_1"/>
    <property type="match status" value="1"/>
</dbReference>
<dbReference type="InterPro" id="IPR002933">
    <property type="entry name" value="Peptidase_M20"/>
</dbReference>
<dbReference type="GO" id="GO:0002953">
    <property type="term" value="F:5'-deoxynucleotidase activity"/>
    <property type="evidence" value="ECO:0007669"/>
    <property type="project" value="UniProtKB-EC"/>
</dbReference>
<reference evidence="18 19" key="1">
    <citation type="submission" date="2019-12" db="EMBL/GenBank/DDBJ databases">
        <title>Draft genome sequence of the ascomycete Xylaria multiplex DSM 110363.</title>
        <authorList>
            <person name="Buettner E."/>
            <person name="Kellner H."/>
        </authorList>
    </citation>
    <scope>NUCLEOTIDE SEQUENCE [LARGE SCALE GENOMIC DNA]</scope>
    <source>
        <strain evidence="18 19">DSM 110363</strain>
    </source>
</reference>
<accession>A0A7C8MRX2</accession>
<proteinExistence type="inferred from homology"/>
<organism evidence="18 19">
    <name type="scientific">Xylaria multiplex</name>
    <dbReference type="NCBI Taxonomy" id="323545"/>
    <lineage>
        <taxon>Eukaryota</taxon>
        <taxon>Fungi</taxon>
        <taxon>Dikarya</taxon>
        <taxon>Ascomycota</taxon>
        <taxon>Pezizomycotina</taxon>
        <taxon>Sordariomycetes</taxon>
        <taxon>Xylariomycetidae</taxon>
        <taxon>Xylariales</taxon>
        <taxon>Xylariaceae</taxon>
        <taxon>Xylaria</taxon>
    </lineage>
</organism>
<keyword evidence="12" id="KW-0378">Hydrolase</keyword>
<dbReference type="CDD" id="cd05652">
    <property type="entry name" value="M20_ArgE_DapE-like_fungal"/>
    <property type="match status" value="1"/>
</dbReference>
<dbReference type="AlphaFoldDB" id="A0A7C8MRX2"/>
<evidence type="ECO:0000256" key="14">
    <source>
        <dbReference type="ARBA" id="ARBA00022842"/>
    </source>
</evidence>
<dbReference type="InterPro" id="IPR006674">
    <property type="entry name" value="HD_domain"/>
</dbReference>
<dbReference type="SUPFAM" id="SSF109604">
    <property type="entry name" value="HD-domain/PDEase-like"/>
    <property type="match status" value="1"/>
</dbReference>
<gene>
    <name evidence="18" type="ORF">GQX73_g9508</name>
</gene>
<dbReference type="Gene3D" id="3.30.70.360">
    <property type="match status" value="1"/>
</dbReference>
<evidence type="ECO:0000256" key="6">
    <source>
        <dbReference type="ARBA" id="ARBA00004074"/>
    </source>
</evidence>
<protein>
    <recommendedName>
        <fullName evidence="10">5'-deoxynucleotidase</fullName>
        <ecNumber evidence="10">3.1.3.89</ecNumber>
    </recommendedName>
</protein>
<evidence type="ECO:0000256" key="3">
    <source>
        <dbReference type="ARBA" id="ARBA00001941"/>
    </source>
</evidence>
<evidence type="ECO:0000256" key="12">
    <source>
        <dbReference type="ARBA" id="ARBA00022801"/>
    </source>
</evidence>
<dbReference type="InterPro" id="IPR011650">
    <property type="entry name" value="Peptidase_M20_dimer"/>
</dbReference>
<name>A0A7C8MRX2_9PEZI</name>
<evidence type="ECO:0000256" key="7">
    <source>
        <dbReference type="ARBA" id="ARBA00006247"/>
    </source>
</evidence>
<evidence type="ECO:0000256" key="15">
    <source>
        <dbReference type="ARBA" id="ARBA00023285"/>
    </source>
</evidence>
<keyword evidence="15" id="KW-0170">Cobalt</keyword>
<evidence type="ECO:0000256" key="2">
    <source>
        <dbReference type="ARBA" id="ARBA00001936"/>
    </source>
</evidence>
<evidence type="ECO:0000256" key="1">
    <source>
        <dbReference type="ARBA" id="ARBA00001638"/>
    </source>
</evidence>
<dbReference type="SUPFAM" id="SSF53187">
    <property type="entry name" value="Zn-dependent exopeptidases"/>
    <property type="match status" value="1"/>
</dbReference>
<dbReference type="Pfam" id="PF01546">
    <property type="entry name" value="Peptidase_M20"/>
    <property type="match status" value="1"/>
</dbReference>
<keyword evidence="19" id="KW-1185">Reference proteome</keyword>
<dbReference type="InParanoid" id="A0A7C8MRX2"/>
<dbReference type="InterPro" id="IPR001261">
    <property type="entry name" value="ArgE/DapE_CS"/>
</dbReference>
<dbReference type="Gene3D" id="1.10.3210.10">
    <property type="entry name" value="Hypothetical protein af1432"/>
    <property type="match status" value="1"/>
</dbReference>
<dbReference type="GO" id="GO:0046872">
    <property type="term" value="F:metal ion binding"/>
    <property type="evidence" value="ECO:0007669"/>
    <property type="project" value="UniProtKB-KW"/>
</dbReference>
<keyword evidence="14" id="KW-0460">Magnesium</keyword>
<evidence type="ECO:0000256" key="11">
    <source>
        <dbReference type="ARBA" id="ARBA00022723"/>
    </source>
</evidence>
<dbReference type="Gene3D" id="3.40.630.10">
    <property type="entry name" value="Zn peptidases"/>
    <property type="match status" value="1"/>
</dbReference>
<keyword evidence="11" id="KW-0479">Metal-binding</keyword>
<dbReference type="EMBL" id="WUBL01000168">
    <property type="protein sequence ID" value="KAF2964054.1"/>
    <property type="molecule type" value="Genomic_DNA"/>
</dbReference>
<comment type="cofactor">
    <cofactor evidence="4">
        <name>Mg(2+)</name>
        <dbReference type="ChEBI" id="CHEBI:18420"/>
    </cofactor>
</comment>